<name>A0A939GJP0_9BACT</name>
<sequence length="151" mass="16544">MPPETLIPLATKYVTDLILENEEVKKFPQDFVTAGMLWVRSWFLKPDDPVTKTIVESETQPVAVKEAVLAAKLSELIKNPQFVEELKVQLAAYAQHSPTAKNIIDGADIDITGSVHIGDKTDPGSPNYDQKNIVKGGTVIKARGDFRLGDG</sequence>
<evidence type="ECO:0000313" key="2">
    <source>
        <dbReference type="Proteomes" id="UP000664034"/>
    </source>
</evidence>
<dbReference type="RefSeq" id="WP_207365223.1">
    <property type="nucleotide sequence ID" value="NZ_JAFMYV010000006.1"/>
</dbReference>
<dbReference type="EMBL" id="JAFMYV010000006">
    <property type="protein sequence ID" value="MBO0937683.1"/>
    <property type="molecule type" value="Genomic_DNA"/>
</dbReference>
<keyword evidence="2" id="KW-1185">Reference proteome</keyword>
<comment type="caution">
    <text evidence="1">The sequence shown here is derived from an EMBL/GenBank/DDBJ whole genome shotgun (WGS) entry which is preliminary data.</text>
</comment>
<protein>
    <submittedName>
        <fullName evidence="1">Uncharacterized protein</fullName>
    </submittedName>
</protein>
<reference evidence="1" key="1">
    <citation type="submission" date="2021-03" db="EMBL/GenBank/DDBJ databases">
        <title>Fibrella sp. HMF5335 genome sequencing and assembly.</title>
        <authorList>
            <person name="Kang H."/>
            <person name="Kim H."/>
            <person name="Bae S."/>
            <person name="Joh K."/>
        </authorList>
    </citation>
    <scope>NUCLEOTIDE SEQUENCE</scope>
    <source>
        <strain evidence="1">HMF5335</strain>
    </source>
</reference>
<dbReference type="AlphaFoldDB" id="A0A939GJP0"/>
<proteinExistence type="predicted"/>
<evidence type="ECO:0000313" key="1">
    <source>
        <dbReference type="EMBL" id="MBO0937683.1"/>
    </source>
</evidence>
<gene>
    <name evidence="1" type="ORF">J2I47_14085</name>
</gene>
<organism evidence="1 2">
    <name type="scientific">Fibrella rubiginis</name>
    <dbReference type="NCBI Taxonomy" id="2817060"/>
    <lineage>
        <taxon>Bacteria</taxon>
        <taxon>Pseudomonadati</taxon>
        <taxon>Bacteroidota</taxon>
        <taxon>Cytophagia</taxon>
        <taxon>Cytophagales</taxon>
        <taxon>Spirosomataceae</taxon>
        <taxon>Fibrella</taxon>
    </lineage>
</organism>
<dbReference type="Proteomes" id="UP000664034">
    <property type="component" value="Unassembled WGS sequence"/>
</dbReference>
<accession>A0A939GJP0</accession>